<dbReference type="InterPro" id="IPR039261">
    <property type="entry name" value="FNR_nucleotide-bd"/>
</dbReference>
<proteinExistence type="predicted"/>
<evidence type="ECO:0000313" key="7">
    <source>
        <dbReference type="Proteomes" id="UP001352263"/>
    </source>
</evidence>
<dbReference type="Pfam" id="PF00970">
    <property type="entry name" value="FAD_binding_6"/>
    <property type="match status" value="1"/>
</dbReference>
<keyword evidence="2" id="KW-0479">Metal-binding</keyword>
<comment type="cofactor">
    <cofactor evidence="1">
        <name>FAD</name>
        <dbReference type="ChEBI" id="CHEBI:57692"/>
    </cofactor>
</comment>
<keyword evidence="2" id="KW-0408">Iron</keyword>
<evidence type="ECO:0000256" key="2">
    <source>
        <dbReference type="ARBA" id="ARBA00022714"/>
    </source>
</evidence>
<dbReference type="PRINTS" id="PR00371">
    <property type="entry name" value="FPNCR"/>
</dbReference>
<sequence length="343" mass="37614">MFKIDLPQSGMSYDCKDDETVLDGAMRAGLEFPYSCRSGVCGSCEGDVVAGEYAIAGRTGDDRGHCGPSERVKLCRVKPCSDMVLHPREVRKLDPNAHKTVKAKVYKIAKAASEVMILKLRFPAGTRVKFKAGQYLKVMLDNGEERSFSMANPPHQNDGVELHIRYLKGGLFSELLFNSVKAGDTLTVRLPFGDFYLRKTEAPIVFVVGGTGFAPVKSIIEDMKKNNVRRPVHLYFGARTPELLYMNDLCNQWAQDIPDFSYIPVVSDALQDWNGRSGLVHNAVLEDLPNLAGHEVYACGAPGMITAAREAFENIGGMAHDAFFADAYIPAMELAPSVIAEAA</sequence>
<reference evidence="6 7" key="1">
    <citation type="submission" date="2023-10" db="EMBL/GenBank/DDBJ databases">
        <title>Noviherbaspirillum sp. CPCC 100848 genome assembly.</title>
        <authorList>
            <person name="Li X.Y."/>
            <person name="Fang X.M."/>
        </authorList>
    </citation>
    <scope>NUCLEOTIDE SEQUENCE [LARGE SCALE GENOMIC DNA]</scope>
    <source>
        <strain evidence="6 7">CPCC 100848</strain>
    </source>
</reference>
<dbReference type="InterPro" id="IPR001433">
    <property type="entry name" value="OxRdtase_FAD/NAD-bd"/>
</dbReference>
<organism evidence="6 7">
    <name type="scientific">Noviherbaspirillum album</name>
    <dbReference type="NCBI Taxonomy" id="3080276"/>
    <lineage>
        <taxon>Bacteria</taxon>
        <taxon>Pseudomonadati</taxon>
        <taxon>Pseudomonadota</taxon>
        <taxon>Betaproteobacteria</taxon>
        <taxon>Burkholderiales</taxon>
        <taxon>Oxalobacteraceae</taxon>
        <taxon>Noviherbaspirillum</taxon>
    </lineage>
</organism>
<dbReference type="InterPro" id="IPR036010">
    <property type="entry name" value="2Fe-2S_ferredoxin-like_sf"/>
</dbReference>
<dbReference type="InterPro" id="IPR008333">
    <property type="entry name" value="Cbr1-like_FAD-bd_dom"/>
</dbReference>
<dbReference type="PANTHER" id="PTHR47354:SF5">
    <property type="entry name" value="PROTEIN RFBI"/>
    <property type="match status" value="1"/>
</dbReference>
<dbReference type="PROSITE" id="PS51085">
    <property type="entry name" value="2FE2S_FER_2"/>
    <property type="match status" value="1"/>
</dbReference>
<evidence type="ECO:0000259" key="5">
    <source>
        <dbReference type="PROSITE" id="PS51384"/>
    </source>
</evidence>
<dbReference type="Gene3D" id="2.40.30.10">
    <property type="entry name" value="Translation factors"/>
    <property type="match status" value="1"/>
</dbReference>
<dbReference type="InterPro" id="IPR001709">
    <property type="entry name" value="Flavoprot_Pyr_Nucl_cyt_Rdtase"/>
</dbReference>
<evidence type="ECO:0000256" key="1">
    <source>
        <dbReference type="ARBA" id="ARBA00001974"/>
    </source>
</evidence>
<dbReference type="Pfam" id="PF00111">
    <property type="entry name" value="Fer2"/>
    <property type="match status" value="1"/>
</dbReference>
<protein>
    <submittedName>
        <fullName evidence="6">FAD-binding oxidoreductase</fullName>
    </submittedName>
</protein>
<dbReference type="PRINTS" id="PR00410">
    <property type="entry name" value="PHEHYDRXLASE"/>
</dbReference>
<accession>A0ABU6J9P2</accession>
<dbReference type="SUPFAM" id="SSF52343">
    <property type="entry name" value="Ferredoxin reductase-like, C-terminal NADP-linked domain"/>
    <property type="match status" value="1"/>
</dbReference>
<dbReference type="SUPFAM" id="SSF63380">
    <property type="entry name" value="Riboflavin synthase domain-like"/>
    <property type="match status" value="1"/>
</dbReference>
<dbReference type="PROSITE" id="PS51384">
    <property type="entry name" value="FAD_FR"/>
    <property type="match status" value="1"/>
</dbReference>
<gene>
    <name evidence="6" type="ORF">RY831_14465</name>
</gene>
<keyword evidence="2" id="KW-0001">2Fe-2S</keyword>
<dbReference type="CDD" id="cd00207">
    <property type="entry name" value="fer2"/>
    <property type="match status" value="1"/>
</dbReference>
<dbReference type="CDD" id="cd06189">
    <property type="entry name" value="flavin_oxioreductase"/>
    <property type="match status" value="1"/>
</dbReference>
<dbReference type="Gene3D" id="3.40.50.80">
    <property type="entry name" value="Nucleotide-binding domain of ferredoxin-NADP reductase (FNR) module"/>
    <property type="match status" value="1"/>
</dbReference>
<name>A0ABU6J9P2_9BURK</name>
<keyword evidence="7" id="KW-1185">Reference proteome</keyword>
<dbReference type="InterPro" id="IPR006058">
    <property type="entry name" value="2Fe2S_fd_BS"/>
</dbReference>
<dbReference type="Pfam" id="PF00175">
    <property type="entry name" value="NAD_binding_1"/>
    <property type="match status" value="1"/>
</dbReference>
<dbReference type="PANTHER" id="PTHR47354">
    <property type="entry name" value="NADH OXIDOREDUCTASE HCR"/>
    <property type="match status" value="1"/>
</dbReference>
<dbReference type="EMBL" id="JAWIIV010000011">
    <property type="protein sequence ID" value="MEC4720362.1"/>
    <property type="molecule type" value="Genomic_DNA"/>
</dbReference>
<feature type="domain" description="FAD-binding FR-type" evidence="5">
    <location>
        <begin position="98"/>
        <end position="198"/>
    </location>
</feature>
<evidence type="ECO:0000256" key="3">
    <source>
        <dbReference type="ARBA" id="ARBA00034078"/>
    </source>
</evidence>
<dbReference type="InterPro" id="IPR017927">
    <property type="entry name" value="FAD-bd_FR_type"/>
</dbReference>
<dbReference type="PROSITE" id="PS00197">
    <property type="entry name" value="2FE2S_FER_1"/>
    <property type="match status" value="1"/>
</dbReference>
<evidence type="ECO:0000313" key="6">
    <source>
        <dbReference type="EMBL" id="MEC4720362.1"/>
    </source>
</evidence>
<dbReference type="InterPro" id="IPR012675">
    <property type="entry name" value="Beta-grasp_dom_sf"/>
</dbReference>
<feature type="domain" description="2Fe-2S ferredoxin-type" evidence="4">
    <location>
        <begin position="2"/>
        <end position="91"/>
    </location>
</feature>
<comment type="caution">
    <text evidence="6">The sequence shown here is derived from an EMBL/GenBank/DDBJ whole genome shotgun (WGS) entry which is preliminary data.</text>
</comment>
<dbReference type="Proteomes" id="UP001352263">
    <property type="component" value="Unassembled WGS sequence"/>
</dbReference>
<keyword evidence="2" id="KW-0411">Iron-sulfur</keyword>
<dbReference type="Gene3D" id="3.10.20.30">
    <property type="match status" value="1"/>
</dbReference>
<dbReference type="InterPro" id="IPR017938">
    <property type="entry name" value="Riboflavin_synthase-like_b-brl"/>
</dbReference>
<evidence type="ECO:0000259" key="4">
    <source>
        <dbReference type="PROSITE" id="PS51085"/>
    </source>
</evidence>
<dbReference type="InterPro" id="IPR001041">
    <property type="entry name" value="2Fe-2S_ferredoxin-type"/>
</dbReference>
<dbReference type="RefSeq" id="WP_326507079.1">
    <property type="nucleotide sequence ID" value="NZ_JAWIIV010000011.1"/>
</dbReference>
<comment type="cofactor">
    <cofactor evidence="3">
        <name>[2Fe-2S] cluster</name>
        <dbReference type="ChEBI" id="CHEBI:190135"/>
    </cofactor>
</comment>
<dbReference type="InterPro" id="IPR050415">
    <property type="entry name" value="MRET"/>
</dbReference>
<dbReference type="SUPFAM" id="SSF54292">
    <property type="entry name" value="2Fe-2S ferredoxin-like"/>
    <property type="match status" value="1"/>
</dbReference>